<evidence type="ECO:0000256" key="1">
    <source>
        <dbReference type="SAM" id="MobiDB-lite"/>
    </source>
</evidence>
<keyword evidence="3" id="KW-1185">Reference proteome</keyword>
<dbReference type="HOGENOM" id="CLU_689092_0_0_1"/>
<feature type="region of interest" description="Disordered" evidence="1">
    <location>
        <begin position="352"/>
        <end position="377"/>
    </location>
</feature>
<dbReference type="AlphaFoldDB" id="G8YG35"/>
<gene>
    <name evidence="2" type="primary">Piso0_002832</name>
    <name evidence="2" type="ORF">GNLVRS01_PISO0I18796g</name>
</gene>
<proteinExistence type="predicted"/>
<reference evidence="2 3" key="1">
    <citation type="journal article" date="2012" name="G3 (Bethesda)">
        <title>Pichia sorbitophila, an interspecies yeast hybrid reveals early steps of genome resolution following polyploidization.</title>
        <authorList>
            <person name="Leh Louis V."/>
            <person name="Despons L."/>
            <person name="Friedrich A."/>
            <person name="Martin T."/>
            <person name="Durrens P."/>
            <person name="Casaregola S."/>
            <person name="Neuveglise C."/>
            <person name="Fairhead C."/>
            <person name="Marck C."/>
            <person name="Cruz J.A."/>
            <person name="Straub M.L."/>
            <person name="Kugler V."/>
            <person name="Sacerdot C."/>
            <person name="Uzunov Z."/>
            <person name="Thierry A."/>
            <person name="Weiss S."/>
            <person name="Bleykasten C."/>
            <person name="De Montigny J."/>
            <person name="Jacques N."/>
            <person name="Jung P."/>
            <person name="Lemaire M."/>
            <person name="Mallet S."/>
            <person name="Morel G."/>
            <person name="Richard G.F."/>
            <person name="Sarkar A."/>
            <person name="Savel G."/>
            <person name="Schacherer J."/>
            <person name="Seret M.L."/>
            <person name="Talla E."/>
            <person name="Samson G."/>
            <person name="Jubin C."/>
            <person name="Poulain J."/>
            <person name="Vacherie B."/>
            <person name="Barbe V."/>
            <person name="Pelletier E."/>
            <person name="Sherman D.J."/>
            <person name="Westhof E."/>
            <person name="Weissenbach J."/>
            <person name="Baret P.V."/>
            <person name="Wincker P."/>
            <person name="Gaillardin C."/>
            <person name="Dujon B."/>
            <person name="Souciet J.L."/>
        </authorList>
    </citation>
    <scope>NUCLEOTIDE SEQUENCE [LARGE SCALE GENOMIC DNA]</scope>
    <source>
        <strain evidence="3">ATCC MYA-4447 / BCRC 22081 / CBS 7064 / NBRC 10061 / NRRL Y-12695</strain>
    </source>
</reference>
<organism evidence="2 3">
    <name type="scientific">Pichia sorbitophila (strain ATCC MYA-4447 / BCRC 22081 / CBS 7064 / NBRC 10061 / NRRL Y-12695)</name>
    <name type="common">Hybrid yeast</name>
    <dbReference type="NCBI Taxonomy" id="559304"/>
    <lineage>
        <taxon>Eukaryota</taxon>
        <taxon>Fungi</taxon>
        <taxon>Dikarya</taxon>
        <taxon>Ascomycota</taxon>
        <taxon>Saccharomycotina</taxon>
        <taxon>Pichiomycetes</taxon>
        <taxon>Debaryomycetaceae</taxon>
        <taxon>Millerozyma</taxon>
    </lineage>
</organism>
<feature type="region of interest" description="Disordered" evidence="1">
    <location>
        <begin position="256"/>
        <end position="300"/>
    </location>
</feature>
<evidence type="ECO:0000313" key="3">
    <source>
        <dbReference type="Proteomes" id="UP000005222"/>
    </source>
</evidence>
<accession>G8YG35</accession>
<sequence length="400" mass="44564">MRSSKDKRVVSLCLPGPNPANVRDIDFSHAASTFQPASKNEIPIECLRINAKIGRGKRFLQKRRVVTMPVDLSKNREKVDKPLPKEPESVSKADTRAIFDKPLPPVKKDYDDMSSRSSVEFDDVYRKNGCNVSPMSSFDRRSMIFDDDSLLMKRDNISLIRSSMISSVTSHSISGESSNSFEAYLPRNKSFDALTLPTLSDHEINVHETCIYDDMLVSPGHLVKEDSLFGSDIHSDASSRLDNEAGHFKCSKALNVHDRPNHPYPGQNHDSLVIPKVRGPQAKPRKNNTQRPSNYRSNNASSIFSAAKSLGDSKKDLKSAVLSQPFKYPLDIGHDFVYSKYHFASTRNISLPNNQADKQKNNSHNNNKSQVAGNSILSGTASRLKSVGESKIRTISSFLP</sequence>
<name>G8YG35_PICSO</name>
<feature type="compositionally biased region" description="Polar residues" evidence="1">
    <location>
        <begin position="289"/>
        <end position="300"/>
    </location>
</feature>
<dbReference type="Proteomes" id="UP000005222">
    <property type="component" value="Chromosome I"/>
</dbReference>
<evidence type="ECO:0000313" key="2">
    <source>
        <dbReference type="EMBL" id="CCE82134.1"/>
    </source>
</evidence>
<protein>
    <submittedName>
        <fullName evidence="2">Piso0_002832 protein</fullName>
    </submittedName>
</protein>
<dbReference type="InParanoid" id="G8YG35"/>
<dbReference type="EMBL" id="FO082051">
    <property type="protein sequence ID" value="CCE82134.1"/>
    <property type="molecule type" value="Genomic_DNA"/>
</dbReference>